<keyword evidence="3" id="KW-1185">Reference proteome</keyword>
<reference evidence="2" key="2">
    <citation type="submission" date="2020-09" db="EMBL/GenBank/DDBJ databases">
        <authorList>
            <person name="Luo X."/>
        </authorList>
    </citation>
    <scope>NUCLEOTIDE SEQUENCE</scope>
    <source>
        <strain evidence="2">TRM S81-3</strain>
    </source>
</reference>
<evidence type="ECO:0000313" key="3">
    <source>
        <dbReference type="Proteomes" id="UP000621210"/>
    </source>
</evidence>
<feature type="transmembrane region" description="Helical" evidence="1">
    <location>
        <begin position="150"/>
        <end position="174"/>
    </location>
</feature>
<gene>
    <name evidence="2" type="ORF">H0H10_14375</name>
</gene>
<organism evidence="2 3">
    <name type="scientific">Streptomyces griseicoloratus</name>
    <dbReference type="NCBI Taxonomy" id="2752516"/>
    <lineage>
        <taxon>Bacteria</taxon>
        <taxon>Bacillati</taxon>
        <taxon>Actinomycetota</taxon>
        <taxon>Actinomycetes</taxon>
        <taxon>Kitasatosporales</taxon>
        <taxon>Streptomycetaceae</taxon>
        <taxon>Streptomyces</taxon>
    </lineage>
</organism>
<sequence>MRSSSNHTGRDAATRSHRPPAPGALFVVLTLAYLATVVTVAVLGRPMQWMAPALGVLPLIPGVLMVRILVRDLRDRVVLRRRGHTVTARFAGHSGKARRYTFTDARGAVREFRSRQHVAAQIEVTYDPHDPQRVVSPLPLLVRVLETGGMAVVTCVFLTAGVVLVPVQLVRVLVGR</sequence>
<feature type="transmembrane region" description="Helical" evidence="1">
    <location>
        <begin position="49"/>
        <end position="70"/>
    </location>
</feature>
<reference evidence="2" key="1">
    <citation type="submission" date="2020-09" db="EMBL/GenBank/DDBJ databases">
        <title>Streptomyces grisecoloratus sp. nov., isolated from cotton soil.</title>
        <authorList>
            <person name="Xing L."/>
        </authorList>
    </citation>
    <scope>NUCLEOTIDE SEQUENCE</scope>
    <source>
        <strain evidence="2">TRM S81-3</strain>
    </source>
</reference>
<protein>
    <recommendedName>
        <fullName evidence="4">DUF3592 domain-containing protein</fullName>
    </recommendedName>
</protein>
<dbReference type="AlphaFoldDB" id="A0A926L2Q8"/>
<dbReference type="Proteomes" id="UP000621210">
    <property type="component" value="Unassembled WGS sequence"/>
</dbReference>
<accession>A0A926L2Q8</accession>
<proteinExistence type="predicted"/>
<keyword evidence="1" id="KW-0472">Membrane</keyword>
<keyword evidence="1" id="KW-0812">Transmembrane</keyword>
<evidence type="ECO:0000313" key="2">
    <source>
        <dbReference type="EMBL" id="MBD0420314.1"/>
    </source>
</evidence>
<evidence type="ECO:0008006" key="4">
    <source>
        <dbReference type="Google" id="ProtNLM"/>
    </source>
</evidence>
<name>A0A926L2Q8_9ACTN</name>
<dbReference type="RefSeq" id="WP_188181306.1">
    <property type="nucleotide sequence ID" value="NZ_JACVQF010000187.1"/>
</dbReference>
<keyword evidence="1" id="KW-1133">Transmembrane helix</keyword>
<comment type="caution">
    <text evidence="2">The sequence shown here is derived from an EMBL/GenBank/DDBJ whole genome shotgun (WGS) entry which is preliminary data.</text>
</comment>
<evidence type="ECO:0000256" key="1">
    <source>
        <dbReference type="SAM" id="Phobius"/>
    </source>
</evidence>
<dbReference type="EMBL" id="JACVQF010000187">
    <property type="protein sequence ID" value="MBD0420314.1"/>
    <property type="molecule type" value="Genomic_DNA"/>
</dbReference>
<feature type="transmembrane region" description="Helical" evidence="1">
    <location>
        <begin position="21"/>
        <end position="43"/>
    </location>
</feature>